<dbReference type="AlphaFoldDB" id="A0A926S546"/>
<name>A0A926S546_9SPHI</name>
<dbReference type="Pfam" id="PF18174">
    <property type="entry name" value="HU-CCDC81_bac_1"/>
    <property type="match status" value="1"/>
</dbReference>
<evidence type="ECO:0000313" key="3">
    <source>
        <dbReference type="EMBL" id="MBD1392396.1"/>
    </source>
</evidence>
<keyword evidence="1" id="KW-0472">Membrane</keyword>
<dbReference type="Proteomes" id="UP000619078">
    <property type="component" value="Unassembled WGS sequence"/>
</dbReference>
<feature type="transmembrane region" description="Helical" evidence="1">
    <location>
        <begin position="190"/>
        <end position="208"/>
    </location>
</feature>
<evidence type="ECO:0000256" key="1">
    <source>
        <dbReference type="SAM" id="Phobius"/>
    </source>
</evidence>
<feature type="domain" description="CCDC81-like prokaryotic HU" evidence="2">
    <location>
        <begin position="6"/>
        <end position="58"/>
    </location>
</feature>
<evidence type="ECO:0000313" key="4">
    <source>
        <dbReference type="Proteomes" id="UP000619078"/>
    </source>
</evidence>
<proteinExistence type="predicted"/>
<keyword evidence="1" id="KW-0812">Transmembrane</keyword>
<comment type="caution">
    <text evidence="3">The sequence shown here is derived from an EMBL/GenBank/DDBJ whole genome shotgun (WGS) entry which is preliminary data.</text>
</comment>
<protein>
    <recommendedName>
        <fullName evidence="2">CCDC81-like prokaryotic HU domain-containing protein</fullName>
    </recommendedName>
</protein>
<dbReference type="InterPro" id="IPR040495">
    <property type="entry name" value="HU-CCDC81_bac_1"/>
</dbReference>
<sequence>MDVGYFISELLGQHGDVMVPGLGYFAHTRVNGYYNQGEGRFYPPGYSVQFDPQFIDDDTLAQYIADNKNISLASSKYFTEKYVANVRYLASTGEAAIANLGWFFTQDFKLVFRSNNEVNTDADFFGFPALIMYKLGARPGNLQHEEVDEPIEVPSQQMNPPEADVPQFETDREYEAYLVELTAKRKRKTLITFVILAVLLTGMFYFLYTKYDKSIFNLEEKKPIAKNDSVAAPKKLAVVKDSAKRDMGDDSIEIVRFNKKETFVAQRDTAKPKKVLYGVTPPAVTDTIKGQRFEILGGSFGTAAQAKIAVGRYLKMGFDAKVLENVPGRRVKVTLGTFATSAEAKAAEKKILATGKVKPAELYVQPYNVK</sequence>
<accession>A0A926S546</accession>
<dbReference type="RefSeq" id="WP_191161297.1">
    <property type="nucleotide sequence ID" value="NZ_JACWMX010000002.1"/>
</dbReference>
<keyword evidence="1" id="KW-1133">Transmembrane helix</keyword>
<evidence type="ECO:0000259" key="2">
    <source>
        <dbReference type="Pfam" id="PF18174"/>
    </source>
</evidence>
<dbReference type="GO" id="GO:0042834">
    <property type="term" value="F:peptidoglycan binding"/>
    <property type="evidence" value="ECO:0007669"/>
    <property type="project" value="InterPro"/>
</dbReference>
<dbReference type="SUPFAM" id="SSF110997">
    <property type="entry name" value="Sporulation related repeat"/>
    <property type="match status" value="1"/>
</dbReference>
<dbReference type="EMBL" id="JACWMX010000002">
    <property type="protein sequence ID" value="MBD1392396.1"/>
    <property type="molecule type" value="Genomic_DNA"/>
</dbReference>
<dbReference type="InterPro" id="IPR036680">
    <property type="entry name" value="SPOR-like_sf"/>
</dbReference>
<keyword evidence="4" id="KW-1185">Reference proteome</keyword>
<organism evidence="3 4">
    <name type="scientific">Mucilaginibacter glaciei</name>
    <dbReference type="NCBI Taxonomy" id="2772109"/>
    <lineage>
        <taxon>Bacteria</taxon>
        <taxon>Pseudomonadati</taxon>
        <taxon>Bacteroidota</taxon>
        <taxon>Sphingobacteriia</taxon>
        <taxon>Sphingobacteriales</taxon>
        <taxon>Sphingobacteriaceae</taxon>
        <taxon>Mucilaginibacter</taxon>
    </lineage>
</organism>
<reference evidence="3" key="1">
    <citation type="submission" date="2020-09" db="EMBL/GenBank/DDBJ databases">
        <title>Novel species of Mucilaginibacter isolated from a glacier on the Tibetan Plateau.</title>
        <authorList>
            <person name="Liu Q."/>
            <person name="Xin Y.-H."/>
        </authorList>
    </citation>
    <scope>NUCLEOTIDE SEQUENCE</scope>
    <source>
        <strain evidence="3">ZB1P21</strain>
    </source>
</reference>
<gene>
    <name evidence="3" type="ORF">IDJ76_04730</name>
</gene>